<dbReference type="HOGENOM" id="CLU_170253_0_0_9"/>
<proteinExistence type="predicted"/>
<keyword evidence="2" id="KW-1185">Reference proteome</keyword>
<dbReference type="AlphaFoldDB" id="A0A0F4LT65"/>
<dbReference type="PATRIC" id="fig|1218492.5.peg.1510"/>
<reference evidence="1 2" key="1">
    <citation type="submission" date="2015-01" db="EMBL/GenBank/DDBJ databases">
        <title>Comparative genomics of the lactic acid bacteria isolated from the honey bee gut.</title>
        <authorList>
            <person name="Ellegaard K.M."/>
            <person name="Tamarit D."/>
            <person name="Javelind E."/>
            <person name="Olofsson T."/>
            <person name="Andersson S.G."/>
            <person name="Vasquez A."/>
        </authorList>
    </citation>
    <scope>NUCLEOTIDE SEQUENCE [LARGE SCALE GENOMIC DNA]</scope>
    <source>
        <strain evidence="1 2">Bin4</strain>
    </source>
</reference>
<dbReference type="EMBL" id="JXJQ01000010">
    <property type="protein sequence ID" value="KJY60766.1"/>
    <property type="molecule type" value="Genomic_DNA"/>
</dbReference>
<protein>
    <submittedName>
        <fullName evidence="1">Uncharacterized protein</fullName>
    </submittedName>
</protein>
<accession>A0A0F4LT65</accession>
<dbReference type="STRING" id="1218492.JG30_14560"/>
<gene>
    <name evidence="1" type="ORF">JG30_14560</name>
</gene>
<dbReference type="RefSeq" id="WP_046317582.1">
    <property type="nucleotide sequence ID" value="NZ_JBHSZT010000005.1"/>
</dbReference>
<name>A0A0F4LT65_9LACO</name>
<organism evidence="1 2">
    <name type="scientific">Bombilactobacillus mellifer</name>
    <dbReference type="NCBI Taxonomy" id="1218492"/>
    <lineage>
        <taxon>Bacteria</taxon>
        <taxon>Bacillati</taxon>
        <taxon>Bacillota</taxon>
        <taxon>Bacilli</taxon>
        <taxon>Lactobacillales</taxon>
        <taxon>Lactobacillaceae</taxon>
        <taxon>Bombilactobacillus</taxon>
    </lineage>
</organism>
<evidence type="ECO:0000313" key="2">
    <source>
        <dbReference type="Proteomes" id="UP000033558"/>
    </source>
</evidence>
<evidence type="ECO:0000313" key="1">
    <source>
        <dbReference type="EMBL" id="KJY60766.1"/>
    </source>
</evidence>
<comment type="caution">
    <text evidence="1">The sequence shown here is derived from an EMBL/GenBank/DDBJ whole genome shotgun (WGS) entry which is preliminary data.</text>
</comment>
<dbReference type="Proteomes" id="UP000033558">
    <property type="component" value="Unassembled WGS sequence"/>
</dbReference>
<dbReference type="OrthoDB" id="2299173at2"/>
<sequence>MIDSKYSEESLTAFLTFYVRHYQDADLEVFSQYDTDNHDTELNYFINQDRNFRMKDIVPVLLNKHTAIINSLLDDVTVNAQLDLDSMDTVDKWEAWYRDQKAQLTDPDR</sequence>